<feature type="binding site" evidence="3">
    <location>
        <position position="315"/>
    </location>
    <ligand>
        <name>Zn(2+)</name>
        <dbReference type="ChEBI" id="CHEBI:29105"/>
        <label>2</label>
    </ligand>
</feature>
<evidence type="ECO:0000256" key="5">
    <source>
        <dbReference type="SAM" id="MobiDB-lite"/>
    </source>
</evidence>
<feature type="chain" id="PRO_5032735832" evidence="6">
    <location>
        <begin position="29"/>
        <end position="477"/>
    </location>
</feature>
<dbReference type="Proteomes" id="UP000430272">
    <property type="component" value="Unassembled WGS sequence"/>
</dbReference>
<comment type="caution">
    <text evidence="7">The sequence shown here is derived from an EMBL/GenBank/DDBJ whole genome shotgun (WGS) entry which is preliminary data.</text>
</comment>
<evidence type="ECO:0000313" key="8">
    <source>
        <dbReference type="Proteomes" id="UP000430272"/>
    </source>
</evidence>
<keyword evidence="3" id="KW-0862">Zinc</keyword>
<comment type="cofactor">
    <cofactor evidence="3">
        <name>Mg(2+)</name>
        <dbReference type="ChEBI" id="CHEBI:18420"/>
    </cofactor>
    <text evidence="3">Binds 1 Mg(2+) ion.</text>
</comment>
<dbReference type="PANTHER" id="PTHR11596">
    <property type="entry name" value="ALKALINE PHOSPHATASE"/>
    <property type="match status" value="1"/>
</dbReference>
<evidence type="ECO:0000256" key="6">
    <source>
        <dbReference type="SAM" id="SignalP"/>
    </source>
</evidence>
<dbReference type="CDD" id="cd16012">
    <property type="entry name" value="ALP"/>
    <property type="match status" value="1"/>
</dbReference>
<feature type="binding site" evidence="3">
    <location>
        <position position="168"/>
    </location>
    <ligand>
        <name>Mg(2+)</name>
        <dbReference type="ChEBI" id="CHEBI:18420"/>
    </ligand>
</feature>
<comment type="cofactor">
    <cofactor evidence="3">
        <name>Zn(2+)</name>
        <dbReference type="ChEBI" id="CHEBI:29105"/>
    </cofactor>
    <text evidence="3">Binds 2 Zn(2+) ions.</text>
</comment>
<gene>
    <name evidence="7" type="ORF">GRI47_13110</name>
</gene>
<name>A0A844YBY2_9SPHN</name>
<dbReference type="PANTHER" id="PTHR11596:SF5">
    <property type="entry name" value="ALKALINE PHOSPHATASE"/>
    <property type="match status" value="1"/>
</dbReference>
<feature type="active site" description="Phosphoserine intermediate" evidence="2">
    <location>
        <position position="105"/>
    </location>
</feature>
<feature type="region of interest" description="Disordered" evidence="5">
    <location>
        <begin position="375"/>
        <end position="418"/>
    </location>
</feature>
<feature type="binding site" evidence="3">
    <location>
        <position position="310"/>
    </location>
    <ligand>
        <name>Mg(2+)</name>
        <dbReference type="ChEBI" id="CHEBI:18420"/>
    </ligand>
</feature>
<dbReference type="InterPro" id="IPR017850">
    <property type="entry name" value="Alkaline_phosphatase_core_sf"/>
</dbReference>
<sequence length="477" mass="49832">MRMGFGRKAALVASVFTLTLGACTTAQGGTAPVASAPPAAPAQAKAKNVILFIGDGMGISTITAARIYAGQKLGKSGEEHVLPFETFENVALVKTYNTNAQTPDSAGTATAIHSGVKTKIGMLGMGPGAITGDCASGRGHELPLLGEEVKRRGLALGIVSTARITHATPASVYARSVDRNWEADIGIPEGQRGQMCRDIALQLVESDFDLALGGGRAAFFGADGSVQRMAADGDLPRDWAARTGGSYVRTAEELAAAPADRPVLGLFSPSHMTYMVDRKADTTEPTLTDLTASAIARLKSDPQGYYLMVEGGRIDHGHHAGQAGYALEEAVEFARAIQYAIDNTDPEETLIMVTADHSHVFTIAGYPRRGNDILGLVHPPEGGGEDGDSGDGPSLDSDGKPYTTLGYANGPGAVKGERGVPETGVMARQQSLVPMGSETHGGEDVALFAQGPGAERARGVIEQNRIYDIIRAAFGWE</sequence>
<proteinExistence type="inferred from homology"/>
<evidence type="ECO:0000256" key="3">
    <source>
        <dbReference type="PIRSR" id="PIRSR601952-2"/>
    </source>
</evidence>
<keyword evidence="1" id="KW-0597">Phosphoprotein</keyword>
<keyword evidence="6" id="KW-0732">Signal</keyword>
<feature type="binding site" evidence="3">
    <location>
        <position position="55"/>
    </location>
    <ligand>
        <name>Mg(2+)</name>
        <dbReference type="ChEBI" id="CHEBI:18420"/>
    </ligand>
</feature>
<dbReference type="PROSITE" id="PS51257">
    <property type="entry name" value="PROKAR_LIPOPROTEIN"/>
    <property type="match status" value="1"/>
</dbReference>
<keyword evidence="8" id="KW-1185">Reference proteome</keyword>
<keyword evidence="3" id="KW-0460">Magnesium</keyword>
<feature type="binding site" evidence="3">
    <location>
        <position position="319"/>
    </location>
    <ligand>
        <name>Zn(2+)</name>
        <dbReference type="ChEBI" id="CHEBI:29105"/>
        <label>2</label>
    </ligand>
</feature>
<feature type="binding site" evidence="3">
    <location>
        <position position="356"/>
    </location>
    <ligand>
        <name>Zn(2+)</name>
        <dbReference type="ChEBI" id="CHEBI:29105"/>
        <label>2</label>
    </ligand>
</feature>
<dbReference type="OrthoDB" id="9794455at2"/>
<reference evidence="7 8" key="1">
    <citation type="submission" date="2019-12" db="EMBL/GenBank/DDBJ databases">
        <title>Genomic-based taxomic classification of the family Erythrobacteraceae.</title>
        <authorList>
            <person name="Xu L."/>
        </authorList>
    </citation>
    <scope>NUCLEOTIDE SEQUENCE [LARGE SCALE GENOMIC DNA]</scope>
    <source>
        <strain evidence="7 8">JCM 17468</strain>
    </source>
</reference>
<dbReference type="AlphaFoldDB" id="A0A844YBY2"/>
<evidence type="ECO:0000256" key="2">
    <source>
        <dbReference type="PIRSR" id="PIRSR601952-1"/>
    </source>
</evidence>
<dbReference type="GO" id="GO:0046872">
    <property type="term" value="F:metal ion binding"/>
    <property type="evidence" value="ECO:0007669"/>
    <property type="project" value="UniProtKB-KW"/>
</dbReference>
<feature type="binding site" evidence="3">
    <location>
        <position position="166"/>
    </location>
    <ligand>
        <name>Mg(2+)</name>
        <dbReference type="ChEBI" id="CHEBI:18420"/>
    </ligand>
</feature>
<feature type="signal peptide" evidence="6">
    <location>
        <begin position="1"/>
        <end position="28"/>
    </location>
</feature>
<evidence type="ECO:0000313" key="7">
    <source>
        <dbReference type="EMBL" id="MXO54939.1"/>
    </source>
</evidence>
<dbReference type="InterPro" id="IPR001952">
    <property type="entry name" value="Alkaline_phosphatase"/>
</dbReference>
<feature type="binding site" evidence="3">
    <location>
        <position position="440"/>
    </location>
    <ligand>
        <name>Zn(2+)</name>
        <dbReference type="ChEBI" id="CHEBI:29105"/>
        <label>2</label>
    </ligand>
</feature>
<dbReference type="GO" id="GO:0004035">
    <property type="term" value="F:alkaline phosphatase activity"/>
    <property type="evidence" value="ECO:0007669"/>
    <property type="project" value="TreeGrafter"/>
</dbReference>
<evidence type="ECO:0000256" key="1">
    <source>
        <dbReference type="ARBA" id="ARBA00022553"/>
    </source>
</evidence>
<accession>A0A844YBY2</accession>
<feature type="binding site" evidence="3">
    <location>
        <position position="55"/>
    </location>
    <ligand>
        <name>Zn(2+)</name>
        <dbReference type="ChEBI" id="CHEBI:29105"/>
        <label>2</label>
    </ligand>
</feature>
<dbReference type="EMBL" id="WTYD01000002">
    <property type="protein sequence ID" value="MXO54939.1"/>
    <property type="molecule type" value="Genomic_DNA"/>
</dbReference>
<dbReference type="PRINTS" id="PR00113">
    <property type="entry name" value="ALKPHPHTASE"/>
</dbReference>
<comment type="similarity">
    <text evidence="4">Belongs to the alkaline phosphatase family.</text>
</comment>
<keyword evidence="3" id="KW-0479">Metal-binding</keyword>
<dbReference type="SUPFAM" id="SSF53649">
    <property type="entry name" value="Alkaline phosphatase-like"/>
    <property type="match status" value="1"/>
</dbReference>
<protein>
    <submittedName>
        <fullName evidence="7">Alkaline phosphatase</fullName>
    </submittedName>
</protein>
<organism evidence="7 8">
    <name type="scientific">Qipengyuania pelagi</name>
    <dbReference type="NCBI Taxonomy" id="994320"/>
    <lineage>
        <taxon>Bacteria</taxon>
        <taxon>Pseudomonadati</taxon>
        <taxon>Pseudomonadota</taxon>
        <taxon>Alphaproteobacteria</taxon>
        <taxon>Sphingomonadales</taxon>
        <taxon>Erythrobacteraceae</taxon>
        <taxon>Qipengyuania</taxon>
    </lineage>
</organism>
<feature type="binding site" evidence="3">
    <location>
        <position position="357"/>
    </location>
    <ligand>
        <name>Zn(2+)</name>
        <dbReference type="ChEBI" id="CHEBI:29105"/>
        <label>2</label>
    </ligand>
</feature>
<evidence type="ECO:0000256" key="4">
    <source>
        <dbReference type="RuleBase" id="RU003946"/>
    </source>
</evidence>
<dbReference type="Gene3D" id="3.40.720.10">
    <property type="entry name" value="Alkaline Phosphatase, subunit A"/>
    <property type="match status" value="1"/>
</dbReference>
<dbReference type="Pfam" id="PF00245">
    <property type="entry name" value="Alk_phosphatase"/>
    <property type="match status" value="1"/>
</dbReference>
<dbReference type="SMART" id="SM00098">
    <property type="entry name" value="alkPPc"/>
    <property type="match status" value="1"/>
</dbReference>